<reference evidence="1" key="1">
    <citation type="submission" date="2022-07" db="EMBL/GenBank/DDBJ databases">
        <title>Draft genome of Pseudomonas carnis strain LP isolated from cheese.</title>
        <authorList>
            <person name="Wolfe B.E."/>
        </authorList>
    </citation>
    <scope>NUCLEOTIDE SEQUENCE</scope>
    <source>
        <strain evidence="1">LP</strain>
    </source>
</reference>
<proteinExistence type="predicted"/>
<keyword evidence="2" id="KW-1185">Reference proteome</keyword>
<sequence>MSRITIVLDSPTEPIHLGMTLAGGRLTSACLGDQSELLETTKKLQRALFYYNQMPEAERLAIEREAARIIAKLEAA</sequence>
<gene>
    <name evidence="1" type="ORF">NMG11_27625</name>
</gene>
<organism evidence="1 2">
    <name type="scientific">Pseudomonas carnis</name>
    <dbReference type="NCBI Taxonomy" id="2487355"/>
    <lineage>
        <taxon>Bacteria</taxon>
        <taxon>Pseudomonadati</taxon>
        <taxon>Pseudomonadota</taxon>
        <taxon>Gammaproteobacteria</taxon>
        <taxon>Pseudomonadales</taxon>
        <taxon>Pseudomonadaceae</taxon>
        <taxon>Pseudomonas</taxon>
    </lineage>
</organism>
<dbReference type="EMBL" id="JANCLL010000049">
    <property type="protein sequence ID" value="MDD1947596.1"/>
    <property type="molecule type" value="Genomic_DNA"/>
</dbReference>
<evidence type="ECO:0000313" key="1">
    <source>
        <dbReference type="EMBL" id="MDD1947596.1"/>
    </source>
</evidence>
<protein>
    <recommendedName>
        <fullName evidence="3">DUF3077 domain-containing protein</fullName>
    </recommendedName>
</protein>
<accession>A0ABT5RNN2</accession>
<comment type="caution">
    <text evidence="1">The sequence shown here is derived from an EMBL/GenBank/DDBJ whole genome shotgun (WGS) entry which is preliminary data.</text>
</comment>
<name>A0ABT5RNN2_9PSED</name>
<dbReference type="RefSeq" id="WP_048375916.1">
    <property type="nucleotide sequence ID" value="NZ_JANCLL010000049.1"/>
</dbReference>
<evidence type="ECO:0000313" key="2">
    <source>
        <dbReference type="Proteomes" id="UP001150614"/>
    </source>
</evidence>
<evidence type="ECO:0008006" key="3">
    <source>
        <dbReference type="Google" id="ProtNLM"/>
    </source>
</evidence>
<dbReference type="Proteomes" id="UP001150614">
    <property type="component" value="Unassembled WGS sequence"/>
</dbReference>